<dbReference type="EMBL" id="CP040442">
    <property type="protein sequence ID" value="QOW09557.1"/>
    <property type="molecule type" value="Genomic_DNA"/>
</dbReference>
<accession>A0A7M2Y5N8</accession>
<evidence type="ECO:0000313" key="1">
    <source>
        <dbReference type="EMBL" id="QOW09557.1"/>
    </source>
</evidence>
<organism evidence="1 2">
    <name type="scientific">Kaistella flava</name>
    <name type="common">ex Peng et al. 2021</name>
    <dbReference type="NCBI Taxonomy" id="2038776"/>
    <lineage>
        <taxon>Bacteria</taxon>
        <taxon>Pseudomonadati</taxon>
        <taxon>Bacteroidota</taxon>
        <taxon>Flavobacteriia</taxon>
        <taxon>Flavobacteriales</taxon>
        <taxon>Weeksellaceae</taxon>
        <taxon>Chryseobacterium group</taxon>
        <taxon>Kaistella</taxon>
    </lineage>
</organism>
<protein>
    <recommendedName>
        <fullName evidence="3">Lipoprotein</fullName>
    </recommendedName>
</protein>
<dbReference type="AlphaFoldDB" id="A0A7M2Y5N8"/>
<dbReference type="PROSITE" id="PS51257">
    <property type="entry name" value="PROKAR_LIPOPROTEIN"/>
    <property type="match status" value="1"/>
</dbReference>
<sequence>MKYLIIIFLFTFYACKENPDRVEEMSANNGKNYVKKYFKNNSKSKMEVYDKNTNKLLIVTEFDKETITKIVEFYPNLKKKLIATLLKKPNFFGVKNYSENGKKESEGSLLYNYKKSSLSPVSYWLFYNKQTGEIDSIGHYFSDGDTSVLVDVERIDNKNKKMTKIKYFEAKPKDTLSDSITWEVKRIR</sequence>
<dbReference type="KEGG" id="kfa:Q73A0000_03850"/>
<evidence type="ECO:0000313" key="2">
    <source>
        <dbReference type="Proteomes" id="UP000594195"/>
    </source>
</evidence>
<gene>
    <name evidence="1" type="ORF">Q73A0000_03850</name>
</gene>
<proteinExistence type="predicted"/>
<reference evidence="1 2" key="1">
    <citation type="submission" date="2019-05" db="EMBL/GenBank/DDBJ databases">
        <title>Chryseobacterium sp. isolated from King George Island, maritime Antarctica.</title>
        <authorList>
            <person name="Peng X."/>
        </authorList>
    </citation>
    <scope>NUCLEOTIDE SEQUENCE [LARGE SCALE GENOMIC DNA]</scope>
    <source>
        <strain evidence="1 2">7-3A</strain>
    </source>
</reference>
<keyword evidence="2" id="KW-1185">Reference proteome</keyword>
<dbReference type="RefSeq" id="WP_193812769.1">
    <property type="nucleotide sequence ID" value="NZ_CP040442.1"/>
</dbReference>
<evidence type="ECO:0008006" key="3">
    <source>
        <dbReference type="Google" id="ProtNLM"/>
    </source>
</evidence>
<name>A0A7M2Y5N8_9FLAO</name>
<dbReference type="Proteomes" id="UP000594195">
    <property type="component" value="Chromosome"/>
</dbReference>